<feature type="transmembrane region" description="Helical" evidence="1">
    <location>
        <begin position="29"/>
        <end position="49"/>
    </location>
</feature>
<evidence type="ECO:0000313" key="2">
    <source>
        <dbReference type="EMBL" id="GMQ33128.1"/>
    </source>
</evidence>
<dbReference type="Proteomes" id="UP001307705">
    <property type="component" value="Unassembled WGS sequence"/>
</dbReference>
<evidence type="ECO:0000256" key="1">
    <source>
        <dbReference type="SAM" id="Phobius"/>
    </source>
</evidence>
<reference evidence="2 3" key="1">
    <citation type="submission" date="2023-08" db="EMBL/GenBank/DDBJ databases">
        <title>Draft genome sequence of Algoriphagus taiwanensis.</title>
        <authorList>
            <person name="Takatani N."/>
            <person name="Hosokawa M."/>
            <person name="Sawabe T."/>
        </authorList>
    </citation>
    <scope>NUCLEOTIDE SEQUENCE [LARGE SCALE GENOMIC DNA]</scope>
    <source>
        <strain evidence="2 3">JCM 19755</strain>
    </source>
</reference>
<keyword evidence="3" id="KW-1185">Reference proteome</keyword>
<evidence type="ECO:0000313" key="3">
    <source>
        <dbReference type="Proteomes" id="UP001307705"/>
    </source>
</evidence>
<protein>
    <recommendedName>
        <fullName evidence="4">DUF2178 domain-containing protein</fullName>
    </recommendedName>
</protein>
<keyword evidence="1" id="KW-0472">Membrane</keyword>
<dbReference type="RefSeq" id="WP_338227904.1">
    <property type="nucleotide sequence ID" value="NZ_BTPE01000004.1"/>
</dbReference>
<gene>
    <name evidence="2" type="ORF">Ataiwa_14000</name>
</gene>
<feature type="transmembrane region" description="Helical" evidence="1">
    <location>
        <begin position="103"/>
        <end position="122"/>
    </location>
</feature>
<name>A0ABQ6Q0Z5_9BACT</name>
<proteinExistence type="predicted"/>
<sequence length="130" mass="14804">MKNVIALFVLLALLAITLVLWFSKDSMTGFDLGSLGIILVIVAFAVFILGRRIKSWKSGEPQEDELSKMVMLRTSSLSYYISLYFWVFLLWLKDQVAFDQEELIGTGILGMAVIFALSWLFFHFRGVPND</sequence>
<keyword evidence="1" id="KW-1133">Transmembrane helix</keyword>
<dbReference type="EMBL" id="BTPE01000004">
    <property type="protein sequence ID" value="GMQ33128.1"/>
    <property type="molecule type" value="Genomic_DNA"/>
</dbReference>
<feature type="transmembrane region" description="Helical" evidence="1">
    <location>
        <begin position="70"/>
        <end position="91"/>
    </location>
</feature>
<organism evidence="2 3">
    <name type="scientific">Algoriphagus taiwanensis</name>
    <dbReference type="NCBI Taxonomy" id="1445656"/>
    <lineage>
        <taxon>Bacteria</taxon>
        <taxon>Pseudomonadati</taxon>
        <taxon>Bacteroidota</taxon>
        <taxon>Cytophagia</taxon>
        <taxon>Cytophagales</taxon>
        <taxon>Cyclobacteriaceae</taxon>
        <taxon>Algoriphagus</taxon>
    </lineage>
</organism>
<comment type="caution">
    <text evidence="2">The sequence shown here is derived from an EMBL/GenBank/DDBJ whole genome shotgun (WGS) entry which is preliminary data.</text>
</comment>
<accession>A0ABQ6Q0Z5</accession>
<keyword evidence="1" id="KW-0812">Transmembrane</keyword>
<evidence type="ECO:0008006" key="4">
    <source>
        <dbReference type="Google" id="ProtNLM"/>
    </source>
</evidence>